<dbReference type="AlphaFoldDB" id="A0A498CVZ6"/>
<accession>A0A498CVZ6</accession>
<reference evidence="2 3" key="1">
    <citation type="submission" date="2018-10" db="EMBL/GenBank/DDBJ databases">
        <title>Comparative analysis of microorganisms from saline springs in Andes Mountain Range, Colombia.</title>
        <authorList>
            <person name="Rubin E."/>
        </authorList>
    </citation>
    <scope>NUCLEOTIDE SEQUENCE [LARGE SCALE GENOMIC DNA]</scope>
    <source>
        <strain evidence="2 3">USBA GBX 843</strain>
    </source>
</reference>
<evidence type="ECO:0008006" key="4">
    <source>
        <dbReference type="Google" id="ProtNLM"/>
    </source>
</evidence>
<organism evidence="2 3">
    <name type="scientific">Stenotrophomonas rhizophila</name>
    <dbReference type="NCBI Taxonomy" id="216778"/>
    <lineage>
        <taxon>Bacteria</taxon>
        <taxon>Pseudomonadati</taxon>
        <taxon>Pseudomonadota</taxon>
        <taxon>Gammaproteobacteria</taxon>
        <taxon>Lysobacterales</taxon>
        <taxon>Lysobacteraceae</taxon>
        <taxon>Stenotrophomonas</taxon>
    </lineage>
</organism>
<proteinExistence type="predicted"/>
<protein>
    <recommendedName>
        <fullName evidence="4">DUF1311 domain-containing protein</fullName>
    </recommendedName>
</protein>
<evidence type="ECO:0000313" key="2">
    <source>
        <dbReference type="EMBL" id="RLK57752.1"/>
    </source>
</evidence>
<sequence>MKSAKSIGAALSMFAALAAADPLCAAELDFPSSGRVYNTEESGWLNFECSPPRDSLMTCTFLQTGIRQQTKPEEARRRLAKEAAELEASLAKDYRTSPAGIYDTKQWKELCAMATDISNALQGKPAARIEAEKLQPLEKIGANERQDMLQWSNLIASSCASRSLDGMKSAIALSLDQEQRTCLIRSYQFSQTFKPQLSNGALQAWIVADTEPAGDCGLINVSRLVPGKEPWQWRYYARKVVTNPSSNVLLISCADLDEKEYIYDWMPQPVNLQCDYIKPE</sequence>
<feature type="signal peptide" evidence="1">
    <location>
        <begin position="1"/>
        <end position="25"/>
    </location>
</feature>
<keyword evidence="1" id="KW-0732">Signal</keyword>
<dbReference type="RefSeq" id="WP_183073724.1">
    <property type="nucleotide sequence ID" value="NZ_RCDC01000004.1"/>
</dbReference>
<evidence type="ECO:0000256" key="1">
    <source>
        <dbReference type="SAM" id="SignalP"/>
    </source>
</evidence>
<evidence type="ECO:0000313" key="3">
    <source>
        <dbReference type="Proteomes" id="UP000274786"/>
    </source>
</evidence>
<gene>
    <name evidence="2" type="ORF">BCL79_2166</name>
</gene>
<dbReference type="Proteomes" id="UP000274786">
    <property type="component" value="Unassembled WGS sequence"/>
</dbReference>
<dbReference type="EMBL" id="RCDC01000004">
    <property type="protein sequence ID" value="RLK57752.1"/>
    <property type="molecule type" value="Genomic_DNA"/>
</dbReference>
<comment type="caution">
    <text evidence="2">The sequence shown here is derived from an EMBL/GenBank/DDBJ whole genome shotgun (WGS) entry which is preliminary data.</text>
</comment>
<name>A0A498CVZ6_9GAMM</name>
<feature type="chain" id="PRO_5019813675" description="DUF1311 domain-containing protein" evidence="1">
    <location>
        <begin position="26"/>
        <end position="280"/>
    </location>
</feature>